<evidence type="ECO:0000256" key="1">
    <source>
        <dbReference type="ARBA" id="ARBA00006155"/>
    </source>
</evidence>
<evidence type="ECO:0000313" key="10">
    <source>
        <dbReference type="EMBL" id="ESN92586.1"/>
    </source>
</evidence>
<keyword evidence="12" id="KW-1185">Reference proteome</keyword>
<dbReference type="InterPro" id="IPR003594">
    <property type="entry name" value="HATPase_dom"/>
</dbReference>
<dbReference type="CDD" id="cd16929">
    <property type="entry name" value="HATPase_PDK-like"/>
    <property type="match status" value="1"/>
</dbReference>
<dbReference type="InParanoid" id="T1FZT5"/>
<dbReference type="OrthoDB" id="241648at2759"/>
<evidence type="ECO:0000256" key="8">
    <source>
        <dbReference type="RuleBase" id="RU366032"/>
    </source>
</evidence>
<dbReference type="EC" id="2.7.11.-" evidence="8"/>
<comment type="subcellular location">
    <subcellularLocation>
        <location evidence="8">Mitochondrion matrix</location>
    </subcellularLocation>
</comment>
<dbReference type="EMBL" id="AMQM01001745">
    <property type="status" value="NOT_ANNOTATED_CDS"/>
    <property type="molecule type" value="Genomic_DNA"/>
</dbReference>
<protein>
    <recommendedName>
        <fullName evidence="8">Protein-serine/threonine kinase</fullName>
        <ecNumber evidence="8">2.7.11.-</ecNumber>
    </recommendedName>
</protein>
<dbReference type="GO" id="GO:0010906">
    <property type="term" value="P:regulation of glucose metabolic process"/>
    <property type="evidence" value="ECO:0000318"/>
    <property type="project" value="GO_Central"/>
</dbReference>
<evidence type="ECO:0000256" key="6">
    <source>
        <dbReference type="ARBA" id="ARBA00023128"/>
    </source>
</evidence>
<dbReference type="GO" id="GO:0005759">
    <property type="term" value="C:mitochondrial matrix"/>
    <property type="evidence" value="ECO:0007669"/>
    <property type="project" value="UniProtKB-SubCell"/>
</dbReference>
<dbReference type="SMART" id="SM00387">
    <property type="entry name" value="HATPase_c"/>
    <property type="match status" value="1"/>
</dbReference>
<gene>
    <name evidence="11" type="primary">20214333</name>
    <name evidence="10" type="ORF">HELRODRAFT_69342</name>
</gene>
<dbReference type="CTD" id="20214333"/>
<dbReference type="HOGENOM" id="CLU_023861_1_1_1"/>
<dbReference type="Pfam" id="PF02518">
    <property type="entry name" value="HATPase_c"/>
    <property type="match status" value="1"/>
</dbReference>
<dbReference type="InterPro" id="IPR036784">
    <property type="entry name" value="AK/P_DHK_N_sf"/>
</dbReference>
<keyword evidence="3 8" id="KW-0547">Nucleotide-binding</keyword>
<dbReference type="Pfam" id="PF10436">
    <property type="entry name" value="BCDHK_Adom3"/>
    <property type="match status" value="1"/>
</dbReference>
<dbReference type="EnsemblMetazoa" id="HelroT69342">
    <property type="protein sequence ID" value="HelroP69342"/>
    <property type="gene ID" value="HelroG69342"/>
</dbReference>
<organism evidence="11 12">
    <name type="scientific">Helobdella robusta</name>
    <name type="common">Californian leech</name>
    <dbReference type="NCBI Taxonomy" id="6412"/>
    <lineage>
        <taxon>Eukaryota</taxon>
        <taxon>Metazoa</taxon>
        <taxon>Spiralia</taxon>
        <taxon>Lophotrochozoa</taxon>
        <taxon>Annelida</taxon>
        <taxon>Clitellata</taxon>
        <taxon>Hirudinea</taxon>
        <taxon>Rhynchobdellida</taxon>
        <taxon>Glossiphoniidae</taxon>
        <taxon>Helobdella</taxon>
    </lineage>
</organism>
<dbReference type="GeneID" id="20214333"/>
<dbReference type="AlphaFoldDB" id="T1FZT5"/>
<dbReference type="SUPFAM" id="SSF69012">
    <property type="entry name" value="alpha-ketoacid dehydrogenase kinase, N-terminal domain"/>
    <property type="match status" value="1"/>
</dbReference>
<evidence type="ECO:0000259" key="9">
    <source>
        <dbReference type="PROSITE" id="PS50109"/>
    </source>
</evidence>
<dbReference type="GO" id="GO:0010510">
    <property type="term" value="P:regulation of pyruvate decarboxylation to acetyl-CoA"/>
    <property type="evidence" value="ECO:0000318"/>
    <property type="project" value="GO_Central"/>
</dbReference>
<dbReference type="InterPro" id="IPR039028">
    <property type="entry name" value="BCKD/PDK"/>
</dbReference>
<dbReference type="RefSeq" id="XP_009028810.1">
    <property type="nucleotide sequence ID" value="XM_009030562.1"/>
</dbReference>
<dbReference type="InterPro" id="IPR036890">
    <property type="entry name" value="HATPase_C_sf"/>
</dbReference>
<dbReference type="EMBL" id="KB097639">
    <property type="protein sequence ID" value="ESN92586.1"/>
    <property type="molecule type" value="Genomic_DNA"/>
</dbReference>
<dbReference type="OMA" id="NEMPSIC"/>
<keyword evidence="6 8" id="KW-0496">Mitochondrion</keyword>
<dbReference type="InterPro" id="IPR018955">
    <property type="entry name" value="BCDHK/PDK_N"/>
</dbReference>
<reference evidence="10 12" key="2">
    <citation type="journal article" date="2013" name="Nature">
        <title>Insights into bilaterian evolution from three spiralian genomes.</title>
        <authorList>
            <person name="Simakov O."/>
            <person name="Marletaz F."/>
            <person name="Cho S.J."/>
            <person name="Edsinger-Gonzales E."/>
            <person name="Havlak P."/>
            <person name="Hellsten U."/>
            <person name="Kuo D.H."/>
            <person name="Larsson T."/>
            <person name="Lv J."/>
            <person name="Arendt D."/>
            <person name="Savage R."/>
            <person name="Osoegawa K."/>
            <person name="de Jong P."/>
            <person name="Grimwood J."/>
            <person name="Chapman J.A."/>
            <person name="Shapiro H."/>
            <person name="Aerts A."/>
            <person name="Otillar R.P."/>
            <person name="Terry A.Y."/>
            <person name="Boore J.L."/>
            <person name="Grigoriev I.V."/>
            <person name="Lindberg D.R."/>
            <person name="Seaver E.C."/>
            <person name="Weisblat D.A."/>
            <person name="Putnam N.H."/>
            <person name="Rokhsar D.S."/>
        </authorList>
    </citation>
    <scope>NUCLEOTIDE SEQUENCE</scope>
</reference>
<feature type="domain" description="Histidine kinase" evidence="9">
    <location>
        <begin position="236"/>
        <end position="366"/>
    </location>
</feature>
<dbReference type="KEGG" id="hro:HELRODRAFT_69342"/>
<evidence type="ECO:0000313" key="12">
    <source>
        <dbReference type="Proteomes" id="UP000015101"/>
    </source>
</evidence>
<dbReference type="FunCoup" id="T1FZT5">
    <property type="interactions" value="940"/>
</dbReference>
<keyword evidence="4 8" id="KW-0418">Kinase</keyword>
<evidence type="ECO:0000256" key="4">
    <source>
        <dbReference type="ARBA" id="ARBA00022777"/>
    </source>
</evidence>
<dbReference type="PANTHER" id="PTHR11947:SF3">
    <property type="entry name" value="[PYRUVATE DEHYDROGENASE (ACETYL-TRANSFERRING)] KINASE, MITOCHONDRIAL"/>
    <property type="match status" value="1"/>
</dbReference>
<name>T1FZT5_HELRO</name>
<dbReference type="GO" id="GO:0005739">
    <property type="term" value="C:mitochondrion"/>
    <property type="evidence" value="ECO:0000318"/>
    <property type="project" value="GO_Central"/>
</dbReference>
<accession>T1FZT5</accession>
<dbReference type="Proteomes" id="UP000015101">
    <property type="component" value="Unassembled WGS sequence"/>
</dbReference>
<dbReference type="Gene3D" id="3.30.565.10">
    <property type="entry name" value="Histidine kinase-like ATPase, C-terminal domain"/>
    <property type="match status" value="1"/>
</dbReference>
<dbReference type="PROSITE" id="PS50109">
    <property type="entry name" value="HIS_KIN"/>
    <property type="match status" value="1"/>
</dbReference>
<dbReference type="SUPFAM" id="SSF55874">
    <property type="entry name" value="ATPase domain of HSP90 chaperone/DNA topoisomerase II/histidine kinase"/>
    <property type="match status" value="1"/>
</dbReference>
<evidence type="ECO:0000256" key="3">
    <source>
        <dbReference type="ARBA" id="ARBA00022741"/>
    </source>
</evidence>
<dbReference type="GO" id="GO:0005524">
    <property type="term" value="F:ATP binding"/>
    <property type="evidence" value="ECO:0007669"/>
    <property type="project" value="UniProtKB-UniRule"/>
</dbReference>
<keyword evidence="2 8" id="KW-0808">Transferase</keyword>
<dbReference type="PANTHER" id="PTHR11947">
    <property type="entry name" value="PYRUVATE DEHYDROGENASE KINASE"/>
    <property type="match status" value="1"/>
</dbReference>
<evidence type="ECO:0000256" key="2">
    <source>
        <dbReference type="ARBA" id="ARBA00022679"/>
    </source>
</evidence>
<reference evidence="11" key="3">
    <citation type="submission" date="2015-06" db="UniProtKB">
        <authorList>
            <consortium name="EnsemblMetazoa"/>
        </authorList>
    </citation>
    <scope>IDENTIFICATION</scope>
</reference>
<dbReference type="GO" id="GO:0004740">
    <property type="term" value="F:pyruvate dehydrogenase (acetyl-transferring) kinase activity"/>
    <property type="evidence" value="ECO:0000318"/>
    <property type="project" value="GO_Central"/>
</dbReference>
<dbReference type="STRING" id="6412.T1FZT5"/>
<dbReference type="eggNOG" id="KOG0787">
    <property type="taxonomic scope" value="Eukaryota"/>
</dbReference>
<reference evidence="12" key="1">
    <citation type="submission" date="2012-12" db="EMBL/GenBank/DDBJ databases">
        <authorList>
            <person name="Hellsten U."/>
            <person name="Grimwood J."/>
            <person name="Chapman J.A."/>
            <person name="Shapiro H."/>
            <person name="Aerts A."/>
            <person name="Otillar R.P."/>
            <person name="Terry A.Y."/>
            <person name="Boore J.L."/>
            <person name="Simakov O."/>
            <person name="Marletaz F."/>
            <person name="Cho S.-J."/>
            <person name="Edsinger-Gonzales E."/>
            <person name="Havlak P."/>
            <person name="Kuo D.-H."/>
            <person name="Larsson T."/>
            <person name="Lv J."/>
            <person name="Arendt D."/>
            <person name="Savage R."/>
            <person name="Osoegawa K."/>
            <person name="de Jong P."/>
            <person name="Lindberg D.R."/>
            <person name="Seaver E.C."/>
            <person name="Weisblat D.A."/>
            <person name="Putnam N.H."/>
            <person name="Grigoriev I.V."/>
            <person name="Rokhsar D.S."/>
        </authorList>
    </citation>
    <scope>NUCLEOTIDE SEQUENCE</scope>
</reference>
<comment type="similarity">
    <text evidence="1 8">Belongs to the PDK/BCKDK protein kinase family.</text>
</comment>
<dbReference type="InterPro" id="IPR005467">
    <property type="entry name" value="His_kinase_dom"/>
</dbReference>
<dbReference type="Gene3D" id="1.20.140.20">
    <property type="entry name" value="Alpha-ketoacid/pyruvate dehydrogenase kinase, N-terminal domain"/>
    <property type="match status" value="1"/>
</dbReference>
<evidence type="ECO:0000256" key="7">
    <source>
        <dbReference type="ARBA" id="ARBA00048201"/>
    </source>
</evidence>
<evidence type="ECO:0000313" key="11">
    <source>
        <dbReference type="EnsemblMetazoa" id="HelroP69342"/>
    </source>
</evidence>
<sequence>MKFTLQLYRGAGKAIDYYGRYHPSVLSIQQFIDFSKKTNSSKQSFLFLRKEIPVRLANIMKEIQLLPDKLLEMPSVKIVKGWYEQSFEDILEFENADPNNTATLQKFLESLNNIRNRHLTVFEKMAAGMVEMKDYLHVEDLSNLDERIHYFLDRFYLSRISIRLIIHQHLLLFGKSDSINSSSLIGCFDPDCDVQAVAYDAYRNARSLCEQYYKVAPECMFNIQKRLDKISMTYVPVHLYYILFELFKNSLRAVVEFDKNNNSSNHSSGLPPLDVLICKGREDITIRLADHGGGIPRKDLDKIFNYLYTSAKLPSDFSAKSNPPLAGYGYGLPISRLYAKYFNGDLIINSVDGFGTDALLYLKVLPKEASELLPVYNKTSSLKYTDSIQVKDWSEPFKTVN</sequence>
<keyword evidence="5 8" id="KW-0067">ATP-binding</keyword>
<comment type="catalytic activity">
    <reaction evidence="7">
        <text>L-seryl-[pyruvate dehydrogenase E1 alpha subunit] + ATP = O-phospho-L-seryl-[pyruvate dehydrogenase E1 alpha subunit] + ADP + H(+)</text>
        <dbReference type="Rhea" id="RHEA:23052"/>
        <dbReference type="Rhea" id="RHEA-COMP:13689"/>
        <dbReference type="Rhea" id="RHEA-COMP:13690"/>
        <dbReference type="ChEBI" id="CHEBI:15378"/>
        <dbReference type="ChEBI" id="CHEBI:29999"/>
        <dbReference type="ChEBI" id="CHEBI:30616"/>
        <dbReference type="ChEBI" id="CHEBI:83421"/>
        <dbReference type="ChEBI" id="CHEBI:456216"/>
        <dbReference type="EC" id="2.7.11.2"/>
    </reaction>
</comment>
<evidence type="ECO:0000256" key="5">
    <source>
        <dbReference type="ARBA" id="ARBA00022840"/>
    </source>
</evidence>
<proteinExistence type="inferred from homology"/>